<dbReference type="AlphaFoldDB" id="A0A0F9LIN7"/>
<dbReference type="SUPFAM" id="SSF50249">
    <property type="entry name" value="Nucleic acid-binding proteins"/>
    <property type="match status" value="1"/>
</dbReference>
<dbReference type="GO" id="GO:0005524">
    <property type="term" value="F:ATP binding"/>
    <property type="evidence" value="ECO:0007669"/>
    <property type="project" value="InterPro"/>
</dbReference>
<dbReference type="GO" id="GO:0006310">
    <property type="term" value="P:DNA recombination"/>
    <property type="evidence" value="ECO:0007669"/>
    <property type="project" value="InterPro"/>
</dbReference>
<keyword evidence="2" id="KW-0436">Ligase</keyword>
<dbReference type="Gene3D" id="3.30.470.30">
    <property type="entry name" value="DNA ligase/mRNA capping enzyme"/>
    <property type="match status" value="1"/>
</dbReference>
<dbReference type="Pfam" id="PF01068">
    <property type="entry name" value="DNA_ligase_A_M"/>
    <property type="match status" value="1"/>
</dbReference>
<feature type="domain" description="ATP-dependent DNA ligase family profile" evidence="6">
    <location>
        <begin position="226"/>
        <end position="317"/>
    </location>
</feature>
<keyword evidence="3" id="KW-0235">DNA replication</keyword>
<dbReference type="GO" id="GO:0006260">
    <property type="term" value="P:DNA replication"/>
    <property type="evidence" value="ECO:0007669"/>
    <property type="project" value="UniProtKB-KW"/>
</dbReference>
<evidence type="ECO:0000313" key="7">
    <source>
        <dbReference type="EMBL" id="KKM94774.1"/>
    </source>
</evidence>
<accession>A0A0F9LIN7</accession>
<dbReference type="InterPro" id="IPR012340">
    <property type="entry name" value="NA-bd_OB-fold"/>
</dbReference>
<evidence type="ECO:0000256" key="1">
    <source>
        <dbReference type="ARBA" id="ARBA00001968"/>
    </source>
</evidence>
<comment type="cofactor">
    <cofactor evidence="1">
        <name>a divalent metal cation</name>
        <dbReference type="ChEBI" id="CHEBI:60240"/>
    </cofactor>
</comment>
<proteinExistence type="predicted"/>
<gene>
    <name evidence="7" type="ORF">LCGC14_1194860</name>
</gene>
<dbReference type="InterPro" id="IPR050326">
    <property type="entry name" value="NAD_dep_DNA_ligaseB"/>
</dbReference>
<dbReference type="EMBL" id="LAZR01006095">
    <property type="protein sequence ID" value="KKM94774.1"/>
    <property type="molecule type" value="Genomic_DNA"/>
</dbReference>
<dbReference type="Pfam" id="PF14743">
    <property type="entry name" value="DNA_ligase_OB_2"/>
    <property type="match status" value="1"/>
</dbReference>
<dbReference type="GO" id="GO:0003910">
    <property type="term" value="F:DNA ligase (ATP) activity"/>
    <property type="evidence" value="ECO:0007669"/>
    <property type="project" value="InterPro"/>
</dbReference>
<dbReference type="CDD" id="cd07896">
    <property type="entry name" value="Adenylation_kDNA_ligase_like"/>
    <property type="match status" value="1"/>
</dbReference>
<keyword evidence="5" id="KW-0234">DNA repair</keyword>
<evidence type="ECO:0000259" key="6">
    <source>
        <dbReference type="PROSITE" id="PS50160"/>
    </source>
</evidence>
<evidence type="ECO:0000256" key="3">
    <source>
        <dbReference type="ARBA" id="ARBA00022705"/>
    </source>
</evidence>
<name>A0A0F9LIN7_9ZZZZ</name>
<dbReference type="SUPFAM" id="SSF56091">
    <property type="entry name" value="DNA ligase/mRNA capping enzyme, catalytic domain"/>
    <property type="match status" value="1"/>
</dbReference>
<organism evidence="7">
    <name type="scientific">marine sediment metagenome</name>
    <dbReference type="NCBI Taxonomy" id="412755"/>
    <lineage>
        <taxon>unclassified sequences</taxon>
        <taxon>metagenomes</taxon>
        <taxon>ecological metagenomes</taxon>
    </lineage>
</organism>
<dbReference type="Gene3D" id="2.40.50.140">
    <property type="entry name" value="Nucleic acid-binding proteins"/>
    <property type="match status" value="1"/>
</dbReference>
<comment type="caution">
    <text evidence="7">The sequence shown here is derived from an EMBL/GenBank/DDBJ whole genome shotgun (WGS) entry which is preliminary data.</text>
</comment>
<sequence>MKLPILYKLTSTGKIQEWCIGTERNKIIVIQGQVDGKKQEYVEVISKGKNIGRANETTSIQQAEFEAQAKWDKKHKKDYHLTIEDCKSKGKIANQGGYLPMLAQSYEKHAKKHLKYPCYVQPKLDGLRCIATKTEEGVKLWFRSGKEITTMAHIVKDLDIIMEVGDIYDGELYKHGGDFNTFTGAIRANKNLKSEILDQIKYHIYDVPRIKGLTEKDSYEKRMLSLLEIESVKSLKLVSTKRINNFEEAMELYKVFIEQGYEGIMFRNIDMPYEQKRSYNLLKYKEFIDDEFIIIGAEEGKGILAGHIGAFICKIEANRVLDNIGGKTYKFNSVEGTVKAKMMGKTSYLKHLFNHPEEYMGKPLTIKYQNLSKDGVPRFPVGKTIRFDK</sequence>
<dbReference type="InterPro" id="IPR029319">
    <property type="entry name" value="DNA_ligase_OB"/>
</dbReference>
<dbReference type="PROSITE" id="PS50160">
    <property type="entry name" value="DNA_LIGASE_A3"/>
    <property type="match status" value="1"/>
</dbReference>
<dbReference type="InterPro" id="IPR012310">
    <property type="entry name" value="DNA_ligase_ATP-dep_cent"/>
</dbReference>
<dbReference type="PANTHER" id="PTHR47810">
    <property type="entry name" value="DNA LIGASE"/>
    <property type="match status" value="1"/>
</dbReference>
<evidence type="ECO:0000256" key="5">
    <source>
        <dbReference type="ARBA" id="ARBA00023204"/>
    </source>
</evidence>
<dbReference type="PANTHER" id="PTHR47810:SF1">
    <property type="entry name" value="DNA LIGASE B"/>
    <property type="match status" value="1"/>
</dbReference>
<keyword evidence="4" id="KW-0227">DNA damage</keyword>
<evidence type="ECO:0000256" key="2">
    <source>
        <dbReference type="ARBA" id="ARBA00022598"/>
    </source>
</evidence>
<protein>
    <recommendedName>
        <fullName evidence="6">ATP-dependent DNA ligase family profile domain-containing protein</fullName>
    </recommendedName>
</protein>
<dbReference type="GO" id="GO:0006281">
    <property type="term" value="P:DNA repair"/>
    <property type="evidence" value="ECO:0007669"/>
    <property type="project" value="UniProtKB-KW"/>
</dbReference>
<reference evidence="7" key="1">
    <citation type="journal article" date="2015" name="Nature">
        <title>Complex archaea that bridge the gap between prokaryotes and eukaryotes.</title>
        <authorList>
            <person name="Spang A."/>
            <person name="Saw J.H."/>
            <person name="Jorgensen S.L."/>
            <person name="Zaremba-Niedzwiedzka K."/>
            <person name="Martijn J."/>
            <person name="Lind A.E."/>
            <person name="van Eijk R."/>
            <person name="Schleper C."/>
            <person name="Guy L."/>
            <person name="Ettema T.J."/>
        </authorList>
    </citation>
    <scope>NUCLEOTIDE SEQUENCE</scope>
</reference>
<dbReference type="Gene3D" id="3.30.1490.70">
    <property type="match status" value="1"/>
</dbReference>
<evidence type="ECO:0000256" key="4">
    <source>
        <dbReference type="ARBA" id="ARBA00022763"/>
    </source>
</evidence>